<sequence length="129" mass="14932">MIFNLLKRRFMLFRREAVMLWYAFRDRRTPFYLKAASLFAGLYLLSPIDLIPFPVPVLGVVDDLVIVPLLVGFIARRLPQGVRAEAGENADLWIARWFKRPLIAIVVILALLVAIWLVLLYLVYRYLAG</sequence>
<dbReference type="InterPro" id="IPR010652">
    <property type="entry name" value="DUF1232"/>
</dbReference>
<comment type="subcellular location">
    <subcellularLocation>
        <location evidence="1">Endomembrane system</location>
        <topology evidence="1">Multi-pass membrane protein</topology>
    </subcellularLocation>
</comment>
<evidence type="ECO:0000313" key="8">
    <source>
        <dbReference type="Proteomes" id="UP001549076"/>
    </source>
</evidence>
<dbReference type="RefSeq" id="WP_354192477.1">
    <property type="nucleotide sequence ID" value="NZ_JBEPML010000002.1"/>
</dbReference>
<feature type="transmembrane region" description="Helical" evidence="5">
    <location>
        <begin position="31"/>
        <end position="51"/>
    </location>
</feature>
<gene>
    <name evidence="7" type="ORF">ABID37_000516</name>
</gene>
<accession>A0ABV2MU51</accession>
<dbReference type="Pfam" id="PF06803">
    <property type="entry name" value="DUF1232"/>
    <property type="match status" value="1"/>
</dbReference>
<evidence type="ECO:0000313" key="7">
    <source>
        <dbReference type="EMBL" id="MET3790325.1"/>
    </source>
</evidence>
<name>A0ABV2MU51_9HYPH</name>
<evidence type="ECO:0000256" key="2">
    <source>
        <dbReference type="ARBA" id="ARBA00022692"/>
    </source>
</evidence>
<keyword evidence="3 5" id="KW-1133">Transmembrane helix</keyword>
<dbReference type="Proteomes" id="UP001549076">
    <property type="component" value="Unassembled WGS sequence"/>
</dbReference>
<feature type="domain" description="DUF1232" evidence="6">
    <location>
        <begin position="34"/>
        <end position="69"/>
    </location>
</feature>
<dbReference type="EMBL" id="JBEPML010000002">
    <property type="protein sequence ID" value="MET3790325.1"/>
    <property type="molecule type" value="Genomic_DNA"/>
</dbReference>
<evidence type="ECO:0000256" key="5">
    <source>
        <dbReference type="SAM" id="Phobius"/>
    </source>
</evidence>
<feature type="transmembrane region" description="Helical" evidence="5">
    <location>
        <begin position="102"/>
        <end position="124"/>
    </location>
</feature>
<keyword evidence="8" id="KW-1185">Reference proteome</keyword>
<comment type="caution">
    <text evidence="7">The sequence shown here is derived from an EMBL/GenBank/DDBJ whole genome shotgun (WGS) entry which is preliminary data.</text>
</comment>
<protein>
    <submittedName>
        <fullName evidence="7">Uncharacterized membrane protein YkvA (DUF1232 family)</fullName>
    </submittedName>
</protein>
<keyword evidence="4 5" id="KW-0472">Membrane</keyword>
<evidence type="ECO:0000256" key="1">
    <source>
        <dbReference type="ARBA" id="ARBA00004127"/>
    </source>
</evidence>
<reference evidence="7 8" key="1">
    <citation type="submission" date="2024-06" db="EMBL/GenBank/DDBJ databases">
        <title>Genomic Encyclopedia of Type Strains, Phase IV (KMG-IV): sequencing the most valuable type-strain genomes for metagenomic binning, comparative biology and taxonomic classification.</title>
        <authorList>
            <person name="Goeker M."/>
        </authorList>
    </citation>
    <scope>NUCLEOTIDE SEQUENCE [LARGE SCALE GENOMIC DNA]</scope>
    <source>
        <strain evidence="7 8">DSM 27865</strain>
    </source>
</reference>
<proteinExistence type="predicted"/>
<evidence type="ECO:0000256" key="3">
    <source>
        <dbReference type="ARBA" id="ARBA00022989"/>
    </source>
</evidence>
<keyword evidence="2 5" id="KW-0812">Transmembrane</keyword>
<evidence type="ECO:0000259" key="6">
    <source>
        <dbReference type="Pfam" id="PF06803"/>
    </source>
</evidence>
<organism evidence="7 8">
    <name type="scientific">Aquamicrobium terrae</name>
    <dbReference type="NCBI Taxonomy" id="1324945"/>
    <lineage>
        <taxon>Bacteria</taxon>
        <taxon>Pseudomonadati</taxon>
        <taxon>Pseudomonadota</taxon>
        <taxon>Alphaproteobacteria</taxon>
        <taxon>Hyphomicrobiales</taxon>
        <taxon>Phyllobacteriaceae</taxon>
        <taxon>Aquamicrobium</taxon>
    </lineage>
</organism>
<evidence type="ECO:0000256" key="4">
    <source>
        <dbReference type="ARBA" id="ARBA00023136"/>
    </source>
</evidence>